<evidence type="ECO:0000313" key="1">
    <source>
        <dbReference type="EMBL" id="KAL0562373.1"/>
    </source>
</evidence>
<feature type="non-terminal residue" evidence="1">
    <location>
        <position position="96"/>
    </location>
</feature>
<accession>A0ABR3EHN5</accession>
<keyword evidence="2" id="KW-1185">Reference proteome</keyword>
<reference evidence="1 2" key="1">
    <citation type="submission" date="2024-02" db="EMBL/GenBank/DDBJ databases">
        <title>A draft genome for the cacao thread blight pathogen Marasmius crinis-equi.</title>
        <authorList>
            <person name="Cohen S.P."/>
            <person name="Baruah I.K."/>
            <person name="Amoako-Attah I."/>
            <person name="Bukari Y."/>
            <person name="Meinhardt L.W."/>
            <person name="Bailey B.A."/>
        </authorList>
    </citation>
    <scope>NUCLEOTIDE SEQUENCE [LARGE SCALE GENOMIC DNA]</scope>
    <source>
        <strain evidence="1 2">GH-76</strain>
    </source>
</reference>
<organism evidence="1 2">
    <name type="scientific">Marasmius crinis-equi</name>
    <dbReference type="NCBI Taxonomy" id="585013"/>
    <lineage>
        <taxon>Eukaryota</taxon>
        <taxon>Fungi</taxon>
        <taxon>Dikarya</taxon>
        <taxon>Basidiomycota</taxon>
        <taxon>Agaricomycotina</taxon>
        <taxon>Agaricomycetes</taxon>
        <taxon>Agaricomycetidae</taxon>
        <taxon>Agaricales</taxon>
        <taxon>Marasmiineae</taxon>
        <taxon>Marasmiaceae</taxon>
        <taxon>Marasmius</taxon>
    </lineage>
</organism>
<dbReference type="EMBL" id="JBAHYK010006028">
    <property type="protein sequence ID" value="KAL0562373.1"/>
    <property type="molecule type" value="Genomic_DNA"/>
</dbReference>
<sequence length="96" mass="11424">MPSDIEIQEILRCIKDEQRDLLRCREEIDRIQGALFYMKKQELALQNQILERRSLLSSKRRVPNELWAKIFEMCASEQSFYTNTFMLQLGQSPILS</sequence>
<dbReference type="Proteomes" id="UP001465976">
    <property type="component" value="Unassembled WGS sequence"/>
</dbReference>
<evidence type="ECO:0000313" key="2">
    <source>
        <dbReference type="Proteomes" id="UP001465976"/>
    </source>
</evidence>
<proteinExistence type="predicted"/>
<name>A0ABR3EHN5_9AGAR</name>
<protein>
    <submittedName>
        <fullName evidence="1">Uncharacterized protein</fullName>
    </submittedName>
</protein>
<gene>
    <name evidence="1" type="ORF">V5O48_019714</name>
</gene>
<comment type="caution">
    <text evidence="1">The sequence shown here is derived from an EMBL/GenBank/DDBJ whole genome shotgun (WGS) entry which is preliminary data.</text>
</comment>